<evidence type="ECO:0008006" key="3">
    <source>
        <dbReference type="Google" id="ProtNLM"/>
    </source>
</evidence>
<proteinExistence type="predicted"/>
<accession>A0A6A6E9I5</accession>
<dbReference type="OrthoDB" id="2157530at2759"/>
<gene>
    <name evidence="1" type="ORF">K469DRAFT_517281</name>
</gene>
<organism evidence="1 2">
    <name type="scientific">Zopfia rhizophila CBS 207.26</name>
    <dbReference type="NCBI Taxonomy" id="1314779"/>
    <lineage>
        <taxon>Eukaryota</taxon>
        <taxon>Fungi</taxon>
        <taxon>Dikarya</taxon>
        <taxon>Ascomycota</taxon>
        <taxon>Pezizomycotina</taxon>
        <taxon>Dothideomycetes</taxon>
        <taxon>Dothideomycetes incertae sedis</taxon>
        <taxon>Zopfiaceae</taxon>
        <taxon>Zopfia</taxon>
    </lineage>
</organism>
<reference evidence="1" key="1">
    <citation type="journal article" date="2020" name="Stud. Mycol.">
        <title>101 Dothideomycetes genomes: a test case for predicting lifestyles and emergence of pathogens.</title>
        <authorList>
            <person name="Haridas S."/>
            <person name="Albert R."/>
            <person name="Binder M."/>
            <person name="Bloem J."/>
            <person name="Labutti K."/>
            <person name="Salamov A."/>
            <person name="Andreopoulos B."/>
            <person name="Baker S."/>
            <person name="Barry K."/>
            <person name="Bills G."/>
            <person name="Bluhm B."/>
            <person name="Cannon C."/>
            <person name="Castanera R."/>
            <person name="Culley D."/>
            <person name="Daum C."/>
            <person name="Ezra D."/>
            <person name="Gonzalez J."/>
            <person name="Henrissat B."/>
            <person name="Kuo A."/>
            <person name="Liang C."/>
            <person name="Lipzen A."/>
            <person name="Lutzoni F."/>
            <person name="Magnuson J."/>
            <person name="Mondo S."/>
            <person name="Nolan M."/>
            <person name="Ohm R."/>
            <person name="Pangilinan J."/>
            <person name="Park H.-J."/>
            <person name="Ramirez L."/>
            <person name="Alfaro M."/>
            <person name="Sun H."/>
            <person name="Tritt A."/>
            <person name="Yoshinaga Y."/>
            <person name="Zwiers L.-H."/>
            <person name="Turgeon B."/>
            <person name="Goodwin S."/>
            <person name="Spatafora J."/>
            <person name="Crous P."/>
            <person name="Grigoriev I."/>
        </authorList>
    </citation>
    <scope>NUCLEOTIDE SEQUENCE</scope>
    <source>
        <strain evidence="1">CBS 207.26</strain>
    </source>
</reference>
<feature type="non-terminal residue" evidence="1">
    <location>
        <position position="1"/>
    </location>
</feature>
<evidence type="ECO:0000313" key="2">
    <source>
        <dbReference type="Proteomes" id="UP000800200"/>
    </source>
</evidence>
<dbReference type="Pfam" id="PF26639">
    <property type="entry name" value="Het-6_barrel"/>
    <property type="match status" value="1"/>
</dbReference>
<dbReference type="EMBL" id="ML994623">
    <property type="protein sequence ID" value="KAF2188541.1"/>
    <property type="molecule type" value="Genomic_DNA"/>
</dbReference>
<evidence type="ECO:0000313" key="1">
    <source>
        <dbReference type="EMBL" id="KAF2188541.1"/>
    </source>
</evidence>
<dbReference type="InterPro" id="IPR052895">
    <property type="entry name" value="HetReg/Transcr_Mod"/>
</dbReference>
<dbReference type="Proteomes" id="UP000800200">
    <property type="component" value="Unassembled WGS sequence"/>
</dbReference>
<sequence length="61" mass="6839">GRRLFLTRRGYLSLGPKSAQEGDQVWLIHGYNAPFVLRQVQDGYELVGESYVHGIMCGEAV</sequence>
<name>A0A6A6E9I5_9PEZI</name>
<dbReference type="PANTHER" id="PTHR24148">
    <property type="entry name" value="ANKYRIN REPEAT DOMAIN-CONTAINING PROTEIN 39 HOMOLOG-RELATED"/>
    <property type="match status" value="1"/>
</dbReference>
<protein>
    <recommendedName>
        <fullName evidence="3">Heterokaryon incompatibility domain-containing protein</fullName>
    </recommendedName>
</protein>
<keyword evidence="2" id="KW-1185">Reference proteome</keyword>
<dbReference type="AlphaFoldDB" id="A0A6A6E9I5"/>
<feature type="non-terminal residue" evidence="1">
    <location>
        <position position="61"/>
    </location>
</feature>
<dbReference type="PANTHER" id="PTHR24148:SF64">
    <property type="entry name" value="HETEROKARYON INCOMPATIBILITY DOMAIN-CONTAINING PROTEIN"/>
    <property type="match status" value="1"/>
</dbReference>